<feature type="region of interest" description="Disordered" evidence="5">
    <location>
        <begin position="155"/>
        <end position="177"/>
    </location>
</feature>
<keyword evidence="6" id="KW-0812">Transmembrane</keyword>
<dbReference type="SUPFAM" id="SSF48726">
    <property type="entry name" value="Immunoglobulin"/>
    <property type="match status" value="1"/>
</dbReference>
<evidence type="ECO:0000256" key="2">
    <source>
        <dbReference type="ARBA" id="ARBA00022737"/>
    </source>
</evidence>
<keyword evidence="1" id="KW-0732">Signal</keyword>
<dbReference type="Pfam" id="PF23708">
    <property type="entry name" value="CILP_5th"/>
    <property type="match status" value="1"/>
</dbReference>
<dbReference type="SMART" id="SM00209">
    <property type="entry name" value="TSP1"/>
    <property type="match status" value="1"/>
</dbReference>
<evidence type="ECO:0000256" key="5">
    <source>
        <dbReference type="SAM" id="MobiDB-lite"/>
    </source>
</evidence>
<evidence type="ECO:0000256" key="1">
    <source>
        <dbReference type="ARBA" id="ARBA00022729"/>
    </source>
</evidence>
<dbReference type="Pfam" id="PF00090">
    <property type="entry name" value="TSP_1"/>
    <property type="match status" value="1"/>
</dbReference>
<feature type="compositionally biased region" description="Polar residues" evidence="5">
    <location>
        <begin position="240"/>
        <end position="268"/>
    </location>
</feature>
<dbReference type="PANTHER" id="PTHR15031:SF6">
    <property type="entry name" value="CARTILAGE INTERMEDIATE LAYER PROTEIN 1-LIKE ISOFORM X1"/>
    <property type="match status" value="1"/>
</dbReference>
<dbReference type="InterPro" id="IPR013783">
    <property type="entry name" value="Ig-like_fold"/>
</dbReference>
<reference evidence="8" key="1">
    <citation type="submission" date="2022-03" db="EMBL/GenBank/DDBJ databases">
        <authorList>
            <person name="Martin C."/>
        </authorList>
    </citation>
    <scope>NUCLEOTIDE SEQUENCE</scope>
</reference>
<evidence type="ECO:0000313" key="8">
    <source>
        <dbReference type="EMBL" id="CAH1802615.1"/>
    </source>
</evidence>
<dbReference type="InterPro" id="IPR056256">
    <property type="entry name" value="CILP-1/2_b-sand_dom2"/>
</dbReference>
<keyword evidence="6" id="KW-0472">Membrane</keyword>
<feature type="region of interest" description="Disordered" evidence="5">
    <location>
        <begin position="210"/>
        <end position="291"/>
    </location>
</feature>
<keyword evidence="6" id="KW-1133">Transmembrane helix</keyword>
<feature type="domain" description="Ig-like" evidence="7">
    <location>
        <begin position="474"/>
        <end position="560"/>
    </location>
</feature>
<dbReference type="EMBL" id="CAIIXF020000012">
    <property type="protein sequence ID" value="CAH1802615.1"/>
    <property type="molecule type" value="Genomic_DNA"/>
</dbReference>
<dbReference type="Pfam" id="PF23599">
    <property type="entry name" value="CILP_C"/>
    <property type="match status" value="1"/>
</dbReference>
<feature type="compositionally biased region" description="Low complexity" evidence="5">
    <location>
        <begin position="277"/>
        <end position="289"/>
    </location>
</feature>
<dbReference type="FunFam" id="2.20.100.10:FF:000004">
    <property type="entry name" value="Adhesion G protein-coupled receptor B2"/>
    <property type="match status" value="1"/>
</dbReference>
<sequence length="1328" mass="145697">MWFARIDKCLTCYRYSVVIVDSKWLSIIVHLIVTRTSSTNYPNTGRYLTNSNGEGVHIYEEIPANRNPALNQSNGPPYQQVKQTYGQVSQKGPPTSYNSKLDRDAIAVKLPRSPSNSSQFCFRSRSKIMILALLCLAILIGGVVTGLFVSGVLGHSSQEGNPKDEGPSTPMGYSPTKVKSTTIGYFSTSRPSATTDASAVEEPSTTIGYSSTIGKSATGRQSTAIGSSSTNGPSEAITEAFTTIDRSPSKEPQMTTLGHSTTDVQSTEAGPPTTIESSSAVPSSKSEISFSTSPSSVSALITTTSSTIDHDSTTVPQPALVTYGIWTSWSPWSHCSSTCGNGAQNRTRECKKSSHTDLECSGSTEDTRECNLGNCPNCSMECSEGLIQNDCLACHCAFNQPKSFRIYNSKMTPLEEATVTRLEVGYAIIATTGKNGSVTVENTCIGDLYVIRKEHYVDSMVEITSEMTYQVIMPAIGRVNMRIHPQDAVALIGDDVTLSCLASSIASALTYRWFKDEIPIPITDTNNTLVIRNVGAQDGGLYNCQAQTESSVATSRSALVRVKENASDFCDHQPIEHNKVLPKDCPQSESFNYNVGQCESNACVGEKTETASDFCCGPIKQESRQISCNGYSLDISVVIECGCIVCNKVNTTNGLITKVREVTFSGKVYDMSNTDNLFRFGDVYLYDEKMTTTGFTGHFSFKIPSGTNRVVLTFKNDFYKLFITTTKVFNIPSDFSGNFYKDVPLMPKSKATVWRLSSKDDNLIPLANSSMENRPLADVFIPANAFYTENGDEYNGIVEVDAIFVDPRDPTSFENMVGDLTYVDNDGEVGALQSFGMFYLDIKDDLGNPLGIQSEVEIAIDLDFIGAQNGHTNVKLWSMNPISGRWEFESNLNKATTSYKHKRQVFQSSYDTNFFIGNIVINDRYWINFDNDELNYCFVKVKTFTDGTFGMELPWDEKTETTVIAVDSTRTDRWAQVTTGSMSLDSATGVATTGDCILTMCGSDSFSGYVMLNHPKGPFKAKPDIGGIAPVNAIVDVSTTSLGDGPNEENYDRVINTTMKPLTNNYGPIYHFEEGECWDKNSAFCRACRKDKLKQGCEPCGQKCRYPATKALQYCTSDINSAYYVFYQETALYEFTVCESFQQCDQTPHLVWYPRNHVEVWAWYIKIKVEFEYESVVRAVSEGGTHPETLGHIYGIREATTRDKTTCLEFKGSGDIYVVPAGSDETLVNIDVQGADCQIKNIFSDLQIHQVNPSPGIFGFKLPVGYTTSGDLTGIYFSTSSGEVSDASREAKARCECADILHGSPTCNDYKPDEGVGLTISCKASTAP</sequence>
<evidence type="ECO:0000313" key="9">
    <source>
        <dbReference type="Proteomes" id="UP000749559"/>
    </source>
</evidence>
<feature type="compositionally biased region" description="Polar residues" evidence="5">
    <location>
        <begin position="210"/>
        <end position="233"/>
    </location>
</feature>
<keyword evidence="9" id="KW-1185">Reference proteome</keyword>
<dbReference type="InterPro" id="IPR007110">
    <property type="entry name" value="Ig-like_dom"/>
</dbReference>
<dbReference type="OrthoDB" id="9929167at2759"/>
<dbReference type="PROSITE" id="PS50835">
    <property type="entry name" value="IG_LIKE"/>
    <property type="match status" value="1"/>
</dbReference>
<evidence type="ECO:0000256" key="4">
    <source>
        <dbReference type="ARBA" id="ARBA00023180"/>
    </source>
</evidence>
<proteinExistence type="predicted"/>
<dbReference type="InterPro" id="IPR003599">
    <property type="entry name" value="Ig_sub"/>
</dbReference>
<keyword evidence="4" id="KW-0325">Glycoprotein</keyword>
<dbReference type="SMART" id="SM00408">
    <property type="entry name" value="IGc2"/>
    <property type="match status" value="1"/>
</dbReference>
<dbReference type="SUPFAM" id="SSF82895">
    <property type="entry name" value="TSP-1 type 1 repeat"/>
    <property type="match status" value="1"/>
</dbReference>
<dbReference type="Gene3D" id="2.60.40.10">
    <property type="entry name" value="Immunoglobulins"/>
    <property type="match status" value="1"/>
</dbReference>
<dbReference type="Gene3D" id="2.20.100.10">
    <property type="entry name" value="Thrombospondin type-1 (TSP1) repeat"/>
    <property type="match status" value="1"/>
</dbReference>
<dbReference type="Pfam" id="PF23591">
    <property type="entry name" value="CILP"/>
    <property type="match status" value="1"/>
</dbReference>
<dbReference type="InterPro" id="IPR036383">
    <property type="entry name" value="TSP1_rpt_sf"/>
</dbReference>
<dbReference type="InterPro" id="IPR056255">
    <property type="entry name" value="CILP-1/2_dom"/>
</dbReference>
<dbReference type="Pfam" id="PF13927">
    <property type="entry name" value="Ig_3"/>
    <property type="match status" value="1"/>
</dbReference>
<evidence type="ECO:0000256" key="3">
    <source>
        <dbReference type="ARBA" id="ARBA00023157"/>
    </source>
</evidence>
<dbReference type="InterPro" id="IPR036179">
    <property type="entry name" value="Ig-like_dom_sf"/>
</dbReference>
<dbReference type="InterPro" id="IPR056258">
    <property type="entry name" value="CILP-1/2_C"/>
</dbReference>
<keyword evidence="2" id="KW-0677">Repeat</keyword>
<evidence type="ECO:0000259" key="7">
    <source>
        <dbReference type="PROSITE" id="PS50835"/>
    </source>
</evidence>
<dbReference type="SMART" id="SM00409">
    <property type="entry name" value="IG"/>
    <property type="match status" value="1"/>
</dbReference>
<name>A0A8S4QA49_OWEFU</name>
<organism evidence="8 9">
    <name type="scientific">Owenia fusiformis</name>
    <name type="common">Polychaete worm</name>
    <dbReference type="NCBI Taxonomy" id="6347"/>
    <lineage>
        <taxon>Eukaryota</taxon>
        <taxon>Metazoa</taxon>
        <taxon>Spiralia</taxon>
        <taxon>Lophotrochozoa</taxon>
        <taxon>Annelida</taxon>
        <taxon>Polychaeta</taxon>
        <taxon>Sedentaria</taxon>
        <taxon>Canalipalpata</taxon>
        <taxon>Sabellida</taxon>
        <taxon>Oweniida</taxon>
        <taxon>Oweniidae</taxon>
        <taxon>Owenia</taxon>
    </lineage>
</organism>
<dbReference type="PANTHER" id="PTHR15031">
    <property type="entry name" value="CARTILAGE INTERMEDIATE LAYER PROTEIN CLIP"/>
    <property type="match status" value="1"/>
</dbReference>
<dbReference type="Proteomes" id="UP000749559">
    <property type="component" value="Unassembled WGS sequence"/>
</dbReference>
<dbReference type="InterPro" id="IPR003598">
    <property type="entry name" value="Ig_sub2"/>
</dbReference>
<dbReference type="InterPro" id="IPR000884">
    <property type="entry name" value="TSP1_rpt"/>
</dbReference>
<evidence type="ECO:0000256" key="6">
    <source>
        <dbReference type="SAM" id="Phobius"/>
    </source>
</evidence>
<gene>
    <name evidence="8" type="ORF">OFUS_LOCUS26278</name>
</gene>
<feature type="transmembrane region" description="Helical" evidence="6">
    <location>
        <begin position="128"/>
        <end position="153"/>
    </location>
</feature>
<comment type="caution">
    <text evidence="8">The sequence shown here is derived from an EMBL/GenBank/DDBJ whole genome shotgun (WGS) entry which is preliminary data.</text>
</comment>
<dbReference type="PROSITE" id="PS50092">
    <property type="entry name" value="TSP1"/>
    <property type="match status" value="1"/>
</dbReference>
<keyword evidence="3" id="KW-1015">Disulfide bond</keyword>
<dbReference type="InterPro" id="IPR039675">
    <property type="entry name" value="CILP1/CILP2"/>
</dbReference>
<accession>A0A8S4QA49</accession>
<protein>
    <recommendedName>
        <fullName evidence="7">Ig-like domain-containing protein</fullName>
    </recommendedName>
</protein>